<feature type="transmembrane region" description="Helical" evidence="17">
    <location>
        <begin position="222"/>
        <end position="240"/>
    </location>
</feature>
<dbReference type="PANTHER" id="PTHR10414">
    <property type="entry name" value="ETHANOLAMINEPHOSPHOTRANSFERASE"/>
    <property type="match status" value="1"/>
</dbReference>
<keyword evidence="6 17" id="KW-0472">Membrane</keyword>
<dbReference type="PANTHER" id="PTHR10414:SF37">
    <property type="entry name" value="BB IN A BOXCAR, ISOFORM C"/>
    <property type="match status" value="1"/>
</dbReference>
<dbReference type="InterPro" id="IPR043130">
    <property type="entry name" value="CDP-OH_PTrfase_TM_dom"/>
</dbReference>
<comment type="catalytic activity">
    <reaction evidence="11">
        <text>1-hexadecanoyl-2-(9Z-octadecenoyl)-sn-glycerol + CDP-choline = 1-hexadecanoyl-2-(9Z-octadecenoyl)-sn-glycero-3-phosphocholine + CMP + H(+)</text>
        <dbReference type="Rhea" id="RHEA:54244"/>
        <dbReference type="ChEBI" id="CHEBI:15378"/>
        <dbReference type="ChEBI" id="CHEBI:58779"/>
        <dbReference type="ChEBI" id="CHEBI:60377"/>
        <dbReference type="ChEBI" id="CHEBI:73001"/>
        <dbReference type="ChEBI" id="CHEBI:75466"/>
    </reaction>
    <physiologicalReaction direction="left-to-right" evidence="11">
        <dbReference type="Rhea" id="RHEA:54245"/>
    </physiologicalReaction>
</comment>
<comment type="caution">
    <text evidence="18">The sequence shown here is derived from an EMBL/GenBank/DDBJ whole genome shotgun (WGS) entry which is preliminary data.</text>
</comment>
<feature type="transmembrane region" description="Helical" evidence="17">
    <location>
        <begin position="61"/>
        <end position="86"/>
    </location>
</feature>
<organism evidence="18 19">
    <name type="scientific">Littorina saxatilis</name>
    <dbReference type="NCBI Taxonomy" id="31220"/>
    <lineage>
        <taxon>Eukaryota</taxon>
        <taxon>Metazoa</taxon>
        <taxon>Spiralia</taxon>
        <taxon>Lophotrochozoa</taxon>
        <taxon>Mollusca</taxon>
        <taxon>Gastropoda</taxon>
        <taxon>Caenogastropoda</taxon>
        <taxon>Littorinimorpha</taxon>
        <taxon>Littorinoidea</taxon>
        <taxon>Littorinidae</taxon>
        <taxon>Littorina</taxon>
    </lineage>
</organism>
<keyword evidence="7" id="KW-0444">Lipid biosynthesis</keyword>
<feature type="transmembrane region" description="Helical" evidence="17">
    <location>
        <begin position="261"/>
        <end position="286"/>
    </location>
</feature>
<evidence type="ECO:0000313" key="19">
    <source>
        <dbReference type="Proteomes" id="UP001374579"/>
    </source>
</evidence>
<comment type="subcellular location">
    <subcellularLocation>
        <location evidence="1">Membrane</location>
        <topology evidence="1">Multi-pass membrane protein</topology>
    </subcellularLocation>
</comment>
<feature type="compositionally biased region" description="Polar residues" evidence="16">
    <location>
        <begin position="401"/>
        <end position="411"/>
    </location>
</feature>
<dbReference type="Proteomes" id="UP001374579">
    <property type="component" value="Unassembled WGS sequence"/>
</dbReference>
<proteinExistence type="inferred from homology"/>
<evidence type="ECO:0000313" key="18">
    <source>
        <dbReference type="EMBL" id="KAK7098493.1"/>
    </source>
</evidence>
<dbReference type="Pfam" id="PF01066">
    <property type="entry name" value="CDP-OH_P_transf"/>
    <property type="match status" value="1"/>
</dbReference>
<evidence type="ECO:0000256" key="9">
    <source>
        <dbReference type="ARBA" id="ARBA00036100"/>
    </source>
</evidence>
<dbReference type="InterPro" id="IPR000462">
    <property type="entry name" value="CDP-OH_P_trans"/>
</dbReference>
<keyword evidence="19" id="KW-1185">Reference proteome</keyword>
<evidence type="ECO:0000256" key="11">
    <source>
        <dbReference type="ARBA" id="ARBA00036890"/>
    </source>
</evidence>
<gene>
    <name evidence="18" type="ORF">V1264_002769</name>
</gene>
<dbReference type="GO" id="GO:0005789">
    <property type="term" value="C:endoplasmic reticulum membrane"/>
    <property type="evidence" value="ECO:0007669"/>
    <property type="project" value="TreeGrafter"/>
</dbReference>
<feature type="transmembrane region" description="Helical" evidence="17">
    <location>
        <begin position="198"/>
        <end position="216"/>
    </location>
</feature>
<dbReference type="EC" id="2.7.8.2" evidence="13"/>
<keyword evidence="5 17" id="KW-1133">Transmembrane helix</keyword>
<evidence type="ECO:0000256" key="12">
    <source>
        <dbReference type="ARBA" id="ARBA00037890"/>
    </source>
</evidence>
<dbReference type="GO" id="GO:0005794">
    <property type="term" value="C:Golgi apparatus"/>
    <property type="evidence" value="ECO:0007669"/>
    <property type="project" value="TreeGrafter"/>
</dbReference>
<comment type="pathway">
    <text evidence="12">Phospholipid metabolism; phosphatidylcholine biosynthesis; phosphatidylcholine from phosphocholine: step 2/2.</text>
</comment>
<evidence type="ECO:0000256" key="3">
    <source>
        <dbReference type="ARBA" id="ARBA00022679"/>
    </source>
</evidence>
<dbReference type="FunFam" id="1.20.120.1760:FF:000002">
    <property type="entry name" value="Choline/ethanolamine phosphotransferase 1"/>
    <property type="match status" value="1"/>
</dbReference>
<evidence type="ECO:0000256" key="2">
    <source>
        <dbReference type="ARBA" id="ARBA00010441"/>
    </source>
</evidence>
<evidence type="ECO:0000256" key="5">
    <source>
        <dbReference type="ARBA" id="ARBA00022989"/>
    </source>
</evidence>
<dbReference type="InterPro" id="IPR048254">
    <property type="entry name" value="CDP_ALCOHOL_P_TRANSF_CS"/>
</dbReference>
<comment type="catalytic activity">
    <reaction evidence="9">
        <text>1-hexadecanoyl-2-(4Z,7Z,10Z,13Z,16Z,19Z-docosahexaenoyl)-sn-glycerol + CDP-choline = 1-hexadecanoyl-2-(4Z,7Z,10Z,13Z,16Z,19Z-docosahexaenoyl)-sn-glycero-3-phosphocholine + CMP + H(+)</text>
        <dbReference type="Rhea" id="RHEA:54332"/>
        <dbReference type="ChEBI" id="CHEBI:15378"/>
        <dbReference type="ChEBI" id="CHEBI:58779"/>
        <dbReference type="ChEBI" id="CHEBI:60377"/>
        <dbReference type="ChEBI" id="CHEBI:74963"/>
        <dbReference type="ChEBI" id="CHEBI:82949"/>
    </reaction>
    <physiologicalReaction direction="left-to-right" evidence="9">
        <dbReference type="Rhea" id="RHEA:54333"/>
    </physiologicalReaction>
</comment>
<keyword evidence="4 17" id="KW-0812">Transmembrane</keyword>
<dbReference type="EMBL" id="JBAMIC010000012">
    <property type="protein sequence ID" value="KAK7098493.1"/>
    <property type="molecule type" value="Genomic_DNA"/>
</dbReference>
<evidence type="ECO:0000256" key="7">
    <source>
        <dbReference type="ARBA" id="ARBA00023209"/>
    </source>
</evidence>
<feature type="region of interest" description="Disordered" evidence="16">
    <location>
        <begin position="392"/>
        <end position="411"/>
    </location>
</feature>
<evidence type="ECO:0000256" key="13">
    <source>
        <dbReference type="ARBA" id="ARBA00038987"/>
    </source>
</evidence>
<dbReference type="InterPro" id="IPR014472">
    <property type="entry name" value="CHOPT"/>
</dbReference>
<evidence type="ECO:0000256" key="10">
    <source>
        <dbReference type="ARBA" id="ARBA00036651"/>
    </source>
</evidence>
<feature type="transmembrane region" description="Helical" evidence="17">
    <location>
        <begin position="167"/>
        <end position="186"/>
    </location>
</feature>
<evidence type="ECO:0000256" key="8">
    <source>
        <dbReference type="ARBA" id="ARBA00023264"/>
    </source>
</evidence>
<protein>
    <recommendedName>
        <fullName evidence="13">diacylglycerol cholinephosphotransferase</fullName>
        <ecNumber evidence="13">2.7.8.2</ecNumber>
    </recommendedName>
</protein>
<feature type="transmembrane region" description="Helical" evidence="17">
    <location>
        <begin position="92"/>
        <end position="112"/>
    </location>
</feature>
<comment type="catalytic activity">
    <reaction evidence="14">
        <text>CDP-choline + a 1,2-diacyl-sn-glycerol = a 1,2-diacyl-sn-glycero-3-phosphocholine + CMP + H(+)</text>
        <dbReference type="Rhea" id="RHEA:32939"/>
        <dbReference type="ChEBI" id="CHEBI:15378"/>
        <dbReference type="ChEBI" id="CHEBI:17815"/>
        <dbReference type="ChEBI" id="CHEBI:57643"/>
        <dbReference type="ChEBI" id="CHEBI:58779"/>
        <dbReference type="ChEBI" id="CHEBI:60377"/>
        <dbReference type="EC" id="2.7.8.2"/>
    </reaction>
    <physiologicalReaction direction="left-to-right" evidence="14">
        <dbReference type="Rhea" id="RHEA:32940"/>
    </physiologicalReaction>
</comment>
<evidence type="ECO:0000256" key="6">
    <source>
        <dbReference type="ARBA" id="ARBA00023136"/>
    </source>
</evidence>
<comment type="similarity">
    <text evidence="2 15">Belongs to the CDP-alcohol phosphatidyltransferase class-I family.</text>
</comment>
<keyword evidence="3 15" id="KW-0808">Transferase</keyword>
<dbReference type="AlphaFoldDB" id="A0AAN9G7K4"/>
<evidence type="ECO:0000256" key="1">
    <source>
        <dbReference type="ARBA" id="ARBA00004141"/>
    </source>
</evidence>
<dbReference type="PROSITE" id="PS00379">
    <property type="entry name" value="CDP_ALCOHOL_P_TRANSF"/>
    <property type="match status" value="1"/>
</dbReference>
<comment type="catalytic activity">
    <reaction evidence="10">
        <text>1,2-dioctanoyl-sn-glycerol + CDP-choline = 1,2-dioctanoyl-sn-glycero-3-phosphocholine + CMP + H(+)</text>
        <dbReference type="Rhea" id="RHEA:54232"/>
        <dbReference type="ChEBI" id="CHEBI:15378"/>
        <dbReference type="ChEBI" id="CHEBI:58779"/>
        <dbReference type="ChEBI" id="CHEBI:60377"/>
        <dbReference type="ChEBI" id="CHEBI:76979"/>
        <dbReference type="ChEBI" id="CHEBI:78228"/>
    </reaction>
    <physiologicalReaction direction="left-to-right" evidence="10">
        <dbReference type="Rhea" id="RHEA:54233"/>
    </physiologicalReaction>
</comment>
<dbReference type="GO" id="GO:0006646">
    <property type="term" value="P:phosphatidylethanolamine biosynthetic process"/>
    <property type="evidence" value="ECO:0007669"/>
    <property type="project" value="TreeGrafter"/>
</dbReference>
<keyword evidence="8" id="KW-1208">Phospholipid metabolism</keyword>
<keyword evidence="7" id="KW-0443">Lipid metabolism</keyword>
<evidence type="ECO:0000256" key="4">
    <source>
        <dbReference type="ARBA" id="ARBA00022692"/>
    </source>
</evidence>
<evidence type="ECO:0000256" key="14">
    <source>
        <dbReference type="ARBA" id="ARBA00048570"/>
    </source>
</evidence>
<evidence type="ECO:0000256" key="17">
    <source>
        <dbReference type="SAM" id="Phobius"/>
    </source>
</evidence>
<dbReference type="Gene3D" id="1.20.120.1760">
    <property type="match status" value="1"/>
</dbReference>
<evidence type="ECO:0000256" key="15">
    <source>
        <dbReference type="RuleBase" id="RU003750"/>
    </source>
</evidence>
<evidence type="ECO:0000256" key="16">
    <source>
        <dbReference type="SAM" id="MobiDB-lite"/>
    </source>
</evidence>
<dbReference type="PIRSF" id="PIRSF015665">
    <property type="entry name" value="CHOPT"/>
    <property type="match status" value="1"/>
</dbReference>
<name>A0AAN9G7K4_9CAEN</name>
<reference evidence="18 19" key="1">
    <citation type="submission" date="2024-02" db="EMBL/GenBank/DDBJ databases">
        <title>Chromosome-scale genome assembly of the rough periwinkle Littorina saxatilis.</title>
        <authorList>
            <person name="De Jode A."/>
            <person name="Faria R."/>
            <person name="Formenti G."/>
            <person name="Sims Y."/>
            <person name="Smith T.P."/>
            <person name="Tracey A."/>
            <person name="Wood J.M.D."/>
            <person name="Zagrodzka Z.B."/>
            <person name="Johannesson K."/>
            <person name="Butlin R.K."/>
            <person name="Leder E.H."/>
        </authorList>
    </citation>
    <scope>NUCLEOTIDE SEQUENCE [LARGE SCALE GENOMIC DNA]</scope>
    <source>
        <strain evidence="18">Snail1</strain>
        <tissue evidence="18">Muscle</tissue>
    </source>
</reference>
<sequence>MTEYRLKNFGLAMGLESAMSKILSDSQLKRLSEHKYSAGGVSLLDPFMQPFWKWLVEQVPVWVAPNLLTIFGLVLNIVTTFLLIYYSPDAKSAIPGWALFIAALGLFIYQSLDAIDGKQARRTKSNTPLGELFDHGCDSVSMVFVTLGACMVLNLGNEMNLLLFENLVALFLFYCAHWQTYVSGTLRFGLIDVTEGQMSVILVYLVTALFGPNIWALKVPLLGVQVKMLPVAFSIFGFILQLKDNFTIIFMEGGIGKNKSTVAGTSTIFPLFPMAIVIGLAVMVAFKSPTHVYENHPSLYILVFGILIAKVTNRLVVAHMTKSEMDLWDSGMLGPAMLVVNQYFNSVISEYLILWLALVFVTVDVCRYSFTVCREICSFLGIYCFTITSKPPKQSKVPQLLSETPQTKGSN</sequence>
<dbReference type="GO" id="GO:0004142">
    <property type="term" value="F:diacylglycerol cholinephosphotransferase activity"/>
    <property type="evidence" value="ECO:0007669"/>
    <property type="project" value="UniProtKB-EC"/>
</dbReference>
<feature type="transmembrane region" description="Helical" evidence="17">
    <location>
        <begin position="298"/>
        <end position="317"/>
    </location>
</feature>
<keyword evidence="7" id="KW-0594">Phospholipid biosynthesis</keyword>
<dbReference type="GO" id="GO:0004307">
    <property type="term" value="F:ethanolaminephosphotransferase activity"/>
    <property type="evidence" value="ECO:0007669"/>
    <property type="project" value="TreeGrafter"/>
</dbReference>
<accession>A0AAN9G7K4</accession>